<dbReference type="Pfam" id="PF00205">
    <property type="entry name" value="TPP_enzyme_M"/>
    <property type="match status" value="1"/>
</dbReference>
<dbReference type="RefSeq" id="WP_263372731.1">
    <property type="nucleotide sequence ID" value="NZ_JAGSYD010000006.1"/>
</dbReference>
<dbReference type="PANTHER" id="PTHR18968">
    <property type="entry name" value="THIAMINE PYROPHOSPHATE ENZYMES"/>
    <property type="match status" value="1"/>
</dbReference>
<dbReference type="InterPro" id="IPR029035">
    <property type="entry name" value="DHS-like_NAD/FAD-binding_dom"/>
</dbReference>
<evidence type="ECO:0000259" key="5">
    <source>
        <dbReference type="Pfam" id="PF02775"/>
    </source>
</evidence>
<protein>
    <submittedName>
        <fullName evidence="7">Thiamine pyrophosphate-binding protein</fullName>
    </submittedName>
</protein>
<reference evidence="8" key="1">
    <citation type="journal article" date="2019" name="Int. J. Syst. Evol. Microbiol.">
        <title>The Global Catalogue of Microorganisms (GCM) 10K type strain sequencing project: providing services to taxonomists for standard genome sequencing and annotation.</title>
        <authorList>
            <consortium name="The Broad Institute Genomics Platform"/>
            <consortium name="The Broad Institute Genome Sequencing Center for Infectious Disease"/>
            <person name="Wu L."/>
            <person name="Ma J."/>
        </authorList>
    </citation>
    <scope>NUCLEOTIDE SEQUENCE [LARGE SCALE GENOMIC DNA]</scope>
    <source>
        <strain evidence="8">CGMCC 1.16026</strain>
    </source>
</reference>
<dbReference type="SUPFAM" id="SSF52467">
    <property type="entry name" value="DHS-like NAD/FAD-binding domain"/>
    <property type="match status" value="1"/>
</dbReference>
<keyword evidence="2 3" id="KW-0786">Thiamine pyrophosphate</keyword>
<comment type="caution">
    <text evidence="7">The sequence shown here is derived from an EMBL/GenBank/DDBJ whole genome shotgun (WGS) entry which is preliminary data.</text>
</comment>
<evidence type="ECO:0000256" key="1">
    <source>
        <dbReference type="ARBA" id="ARBA00007812"/>
    </source>
</evidence>
<dbReference type="Pfam" id="PF02775">
    <property type="entry name" value="TPP_enzyme_C"/>
    <property type="match status" value="1"/>
</dbReference>
<dbReference type="InterPro" id="IPR012001">
    <property type="entry name" value="Thiamin_PyroP_enz_TPP-bd_dom"/>
</dbReference>
<feature type="domain" description="Thiamine pyrophosphate enzyme central" evidence="4">
    <location>
        <begin position="204"/>
        <end position="341"/>
    </location>
</feature>
<dbReference type="SUPFAM" id="SSF52518">
    <property type="entry name" value="Thiamin diphosphate-binding fold (THDP-binding)"/>
    <property type="match status" value="2"/>
</dbReference>
<gene>
    <name evidence="7" type="ORF">ACFQBQ_03725</name>
</gene>
<accession>A0ABW1Z5M9</accession>
<evidence type="ECO:0000259" key="6">
    <source>
        <dbReference type="Pfam" id="PF02776"/>
    </source>
</evidence>
<keyword evidence="8" id="KW-1185">Reference proteome</keyword>
<evidence type="ECO:0000256" key="2">
    <source>
        <dbReference type="ARBA" id="ARBA00023052"/>
    </source>
</evidence>
<organism evidence="7 8">
    <name type="scientific">Granulicella cerasi</name>
    <dbReference type="NCBI Taxonomy" id="741063"/>
    <lineage>
        <taxon>Bacteria</taxon>
        <taxon>Pseudomonadati</taxon>
        <taxon>Acidobacteriota</taxon>
        <taxon>Terriglobia</taxon>
        <taxon>Terriglobales</taxon>
        <taxon>Acidobacteriaceae</taxon>
        <taxon>Granulicella</taxon>
    </lineage>
</organism>
<dbReference type="EMBL" id="JBHSWI010000001">
    <property type="protein sequence ID" value="MFC6644714.1"/>
    <property type="molecule type" value="Genomic_DNA"/>
</dbReference>
<dbReference type="PANTHER" id="PTHR18968:SF142">
    <property type="entry name" value="ACETOLACTATE SYNTHASE"/>
    <property type="match status" value="1"/>
</dbReference>
<dbReference type="CDD" id="cd07035">
    <property type="entry name" value="TPP_PYR_POX_like"/>
    <property type="match status" value="1"/>
</dbReference>
<dbReference type="Gene3D" id="3.40.50.970">
    <property type="match status" value="2"/>
</dbReference>
<dbReference type="Gene3D" id="3.40.50.1220">
    <property type="entry name" value="TPP-binding domain"/>
    <property type="match status" value="1"/>
</dbReference>
<dbReference type="InterPro" id="IPR011766">
    <property type="entry name" value="TPP_enzyme_TPP-bd"/>
</dbReference>
<name>A0ABW1Z5M9_9BACT</name>
<evidence type="ECO:0000259" key="4">
    <source>
        <dbReference type="Pfam" id="PF00205"/>
    </source>
</evidence>
<comment type="similarity">
    <text evidence="1 3">Belongs to the TPP enzyme family.</text>
</comment>
<dbReference type="Pfam" id="PF02776">
    <property type="entry name" value="TPP_enzyme_N"/>
    <property type="match status" value="1"/>
</dbReference>
<evidence type="ECO:0000256" key="3">
    <source>
        <dbReference type="RuleBase" id="RU362132"/>
    </source>
</evidence>
<feature type="domain" description="Thiamine pyrophosphate enzyme N-terminal TPP-binding" evidence="6">
    <location>
        <begin position="1"/>
        <end position="118"/>
    </location>
</feature>
<dbReference type="Proteomes" id="UP001596391">
    <property type="component" value="Unassembled WGS sequence"/>
</dbReference>
<feature type="domain" description="Thiamine pyrophosphate enzyme TPP-binding" evidence="5">
    <location>
        <begin position="423"/>
        <end position="559"/>
    </location>
</feature>
<sequence length="610" mass="66442">MKLSDYVFQFVASKGVQHVFLVSGGGAMHLNASLAQNANLEAICNSHEQASAMCAESYAKATNGLGVCLVTTGPGGTNAVTGVAGAWLDSTPTLFLSGQVKRPDRMFDANGKHLGMRQLGVQEIDITSIVAPITKYAKVLTDPLDVRYELEKCFHLATTGRPGPVWLDIPLDVQAAPLPDPTTLRGFDSAERDRTTDHSLQAEVARVVEALRKSSRPLLFVGNGTRLARAEEAFTELRHMLNIPTVATWCAADLVPSDTASFVGRPGNVAARGANFALQNCDCLLVLGARLDMAITGYAPQHLAREAHRIAVDIDPAELQKLAPHLQQPIVADVGLFLDELLAQLKAMHDPLDHERWAAWNARAADWKHRYGVVTEEHRKPEGLVSIYHLAEVIGTESMPQDKIVSGSSGAGIEIFLLACPTRNGQRLFHTAGLGSMGYGLPMAIAVSLGSERQRTILVDGDGGFQFNIQELETVRRLNLPLKIFVLNNGGYASIRASQEAYFGQPQLGASRETGITVPDLTKVANSYGIPAVTIHDQTRLRLEVQRALALEGPVVIDVRVIADEMRAPRLQSYQREDGSFVSRPLEDLFPFLPREEFLSNMIVKPLEEE</sequence>
<evidence type="ECO:0000313" key="8">
    <source>
        <dbReference type="Proteomes" id="UP001596391"/>
    </source>
</evidence>
<evidence type="ECO:0000313" key="7">
    <source>
        <dbReference type="EMBL" id="MFC6644714.1"/>
    </source>
</evidence>
<dbReference type="InterPro" id="IPR029061">
    <property type="entry name" value="THDP-binding"/>
</dbReference>
<dbReference type="CDD" id="cd00568">
    <property type="entry name" value="TPP_enzymes"/>
    <property type="match status" value="1"/>
</dbReference>
<proteinExistence type="inferred from homology"/>
<dbReference type="InterPro" id="IPR012000">
    <property type="entry name" value="Thiamin_PyroP_enz_cen_dom"/>
</dbReference>
<dbReference type="InterPro" id="IPR045229">
    <property type="entry name" value="TPP_enz"/>
</dbReference>